<dbReference type="Proteomes" id="UP001152795">
    <property type="component" value="Unassembled WGS sequence"/>
</dbReference>
<accession>A0A7D9K1J0</accession>
<evidence type="ECO:0000313" key="2">
    <source>
        <dbReference type="Proteomes" id="UP001152795"/>
    </source>
</evidence>
<proteinExistence type="predicted"/>
<comment type="caution">
    <text evidence="1">The sequence shown here is derived from an EMBL/GenBank/DDBJ whole genome shotgun (WGS) entry which is preliminary data.</text>
</comment>
<keyword evidence="2" id="KW-1185">Reference proteome</keyword>
<feature type="non-terminal residue" evidence="1">
    <location>
        <position position="148"/>
    </location>
</feature>
<sequence>MVLAKQQDVEGKADLTQFIYNQTPKKLNDLIATAWKMEMAATILERLNMLRMSVVETALEENCVDGCDTIWIKCGKEVLRNNKVNAYVFAAAICDLLEKGRGKNRNMIVGPVNCGKTFLLNPLNQLFQTFTNPATRMISDGALRFWRG</sequence>
<reference evidence="1" key="1">
    <citation type="submission" date="2020-04" db="EMBL/GenBank/DDBJ databases">
        <authorList>
            <person name="Alioto T."/>
            <person name="Alioto T."/>
            <person name="Gomez Garrido J."/>
        </authorList>
    </citation>
    <scope>NUCLEOTIDE SEQUENCE</scope>
    <source>
        <strain evidence="1">A484AB</strain>
    </source>
</reference>
<protein>
    <submittedName>
        <fullName evidence="1">Uncharacterized protein</fullName>
    </submittedName>
</protein>
<dbReference type="InterPro" id="IPR027417">
    <property type="entry name" value="P-loop_NTPase"/>
</dbReference>
<dbReference type="Gene3D" id="3.40.50.300">
    <property type="entry name" value="P-loop containing nucleotide triphosphate hydrolases"/>
    <property type="match status" value="1"/>
</dbReference>
<organism evidence="1 2">
    <name type="scientific">Paramuricea clavata</name>
    <name type="common">Red gorgonian</name>
    <name type="synonym">Violescent sea-whip</name>
    <dbReference type="NCBI Taxonomy" id="317549"/>
    <lineage>
        <taxon>Eukaryota</taxon>
        <taxon>Metazoa</taxon>
        <taxon>Cnidaria</taxon>
        <taxon>Anthozoa</taxon>
        <taxon>Octocorallia</taxon>
        <taxon>Malacalcyonacea</taxon>
        <taxon>Plexauridae</taxon>
        <taxon>Paramuricea</taxon>
    </lineage>
</organism>
<evidence type="ECO:0000313" key="1">
    <source>
        <dbReference type="EMBL" id="CAB4040019.1"/>
    </source>
</evidence>
<dbReference type="EMBL" id="CACRXK020026174">
    <property type="protein sequence ID" value="CAB4040019.1"/>
    <property type="molecule type" value="Genomic_DNA"/>
</dbReference>
<dbReference type="AlphaFoldDB" id="A0A7D9K1J0"/>
<gene>
    <name evidence="1" type="ORF">PACLA_8A068465</name>
</gene>
<dbReference type="SUPFAM" id="SSF52540">
    <property type="entry name" value="P-loop containing nucleoside triphosphate hydrolases"/>
    <property type="match status" value="1"/>
</dbReference>
<name>A0A7D9K1J0_PARCT</name>